<name>A0A0A9BQM7_ARUDO</name>
<accession>A0A0A9BQM7</accession>
<dbReference type="AlphaFoldDB" id="A0A0A9BQM7"/>
<proteinExistence type="predicted"/>
<reference evidence="1" key="1">
    <citation type="submission" date="2014-09" db="EMBL/GenBank/DDBJ databases">
        <authorList>
            <person name="Magalhaes I.L.F."/>
            <person name="Oliveira U."/>
            <person name="Santos F.R."/>
            <person name="Vidigal T.H.D.A."/>
            <person name="Brescovit A.D."/>
            <person name="Santos A.J."/>
        </authorList>
    </citation>
    <scope>NUCLEOTIDE SEQUENCE</scope>
    <source>
        <tissue evidence="1">Shoot tissue taken approximately 20 cm above the soil surface</tissue>
    </source>
</reference>
<dbReference type="EMBL" id="GBRH01232244">
    <property type="protein sequence ID" value="JAD65651.1"/>
    <property type="molecule type" value="Transcribed_RNA"/>
</dbReference>
<evidence type="ECO:0000313" key="1">
    <source>
        <dbReference type="EMBL" id="JAD65651.1"/>
    </source>
</evidence>
<reference evidence="1" key="2">
    <citation type="journal article" date="2015" name="Data Brief">
        <title>Shoot transcriptome of the giant reed, Arundo donax.</title>
        <authorList>
            <person name="Barrero R.A."/>
            <person name="Guerrero F.D."/>
            <person name="Moolhuijzen P."/>
            <person name="Goolsby J.A."/>
            <person name="Tidwell J."/>
            <person name="Bellgard S.E."/>
            <person name="Bellgard M.I."/>
        </authorList>
    </citation>
    <scope>NUCLEOTIDE SEQUENCE</scope>
    <source>
        <tissue evidence="1">Shoot tissue taken approximately 20 cm above the soil surface</tissue>
    </source>
</reference>
<sequence>MIDHNCLLPCSKLPPIPFYERRDKDWHFLFSCL</sequence>
<organism evidence="1">
    <name type="scientific">Arundo donax</name>
    <name type="common">Giant reed</name>
    <name type="synonym">Donax arundinaceus</name>
    <dbReference type="NCBI Taxonomy" id="35708"/>
    <lineage>
        <taxon>Eukaryota</taxon>
        <taxon>Viridiplantae</taxon>
        <taxon>Streptophyta</taxon>
        <taxon>Embryophyta</taxon>
        <taxon>Tracheophyta</taxon>
        <taxon>Spermatophyta</taxon>
        <taxon>Magnoliopsida</taxon>
        <taxon>Liliopsida</taxon>
        <taxon>Poales</taxon>
        <taxon>Poaceae</taxon>
        <taxon>PACMAD clade</taxon>
        <taxon>Arundinoideae</taxon>
        <taxon>Arundineae</taxon>
        <taxon>Arundo</taxon>
    </lineage>
</organism>
<protein>
    <submittedName>
        <fullName evidence="1">Uncharacterized protein</fullName>
    </submittedName>
</protein>